<keyword evidence="4" id="KW-0560">Oxidoreductase</keyword>
<protein>
    <submittedName>
        <fullName evidence="8">Unannotated protein</fullName>
    </submittedName>
</protein>
<keyword evidence="5" id="KW-0408">Iron</keyword>
<evidence type="ECO:0000256" key="2">
    <source>
        <dbReference type="ARBA" id="ARBA00022723"/>
    </source>
</evidence>
<evidence type="ECO:0000256" key="4">
    <source>
        <dbReference type="ARBA" id="ARBA00023002"/>
    </source>
</evidence>
<dbReference type="InterPro" id="IPR003819">
    <property type="entry name" value="TauD/TfdA-like"/>
</dbReference>
<organism evidence="8">
    <name type="scientific">freshwater metagenome</name>
    <dbReference type="NCBI Taxonomy" id="449393"/>
    <lineage>
        <taxon>unclassified sequences</taxon>
        <taxon>metagenomes</taxon>
        <taxon>ecological metagenomes</taxon>
    </lineage>
</organism>
<feature type="domain" description="TauD/TfdA-like" evidence="6">
    <location>
        <begin position="10"/>
        <end position="245"/>
    </location>
</feature>
<evidence type="ECO:0000256" key="5">
    <source>
        <dbReference type="ARBA" id="ARBA00023004"/>
    </source>
</evidence>
<accession>A0A6J6Z3T8</accession>
<evidence type="ECO:0000313" key="7">
    <source>
        <dbReference type="EMBL" id="CAB4730257.1"/>
    </source>
</evidence>
<dbReference type="AlphaFoldDB" id="A0A6J6Z3T8"/>
<evidence type="ECO:0000259" key="6">
    <source>
        <dbReference type="Pfam" id="PF02668"/>
    </source>
</evidence>
<dbReference type="PANTHER" id="PTHR30468">
    <property type="entry name" value="ALPHA-KETOGLUTARATE-DEPENDENT SULFONATE DIOXYGENASE"/>
    <property type="match status" value="1"/>
</dbReference>
<dbReference type="Gene3D" id="3.60.130.10">
    <property type="entry name" value="Clavaminate synthase-like"/>
    <property type="match status" value="1"/>
</dbReference>
<keyword evidence="3" id="KW-0223">Dioxygenase</keyword>
<dbReference type="Pfam" id="PF02668">
    <property type="entry name" value="TauD"/>
    <property type="match status" value="1"/>
</dbReference>
<dbReference type="SUPFAM" id="SSF51197">
    <property type="entry name" value="Clavaminate synthase-like"/>
    <property type="match status" value="1"/>
</dbReference>
<gene>
    <name evidence="7" type="ORF">UFOPK2754_00428</name>
    <name evidence="8" type="ORF">UFOPK3139_00055</name>
</gene>
<dbReference type="GO" id="GO:0046872">
    <property type="term" value="F:metal ion binding"/>
    <property type="evidence" value="ECO:0007669"/>
    <property type="project" value="UniProtKB-KW"/>
</dbReference>
<dbReference type="GO" id="GO:0005737">
    <property type="term" value="C:cytoplasm"/>
    <property type="evidence" value="ECO:0007669"/>
    <property type="project" value="TreeGrafter"/>
</dbReference>
<reference evidence="8" key="1">
    <citation type="submission" date="2020-05" db="EMBL/GenBank/DDBJ databases">
        <authorList>
            <person name="Chiriac C."/>
            <person name="Salcher M."/>
            <person name="Ghai R."/>
            <person name="Kavagutti S V."/>
        </authorList>
    </citation>
    <scope>NUCLEOTIDE SEQUENCE</scope>
</reference>
<evidence type="ECO:0000256" key="1">
    <source>
        <dbReference type="ARBA" id="ARBA00005896"/>
    </source>
</evidence>
<evidence type="ECO:0000313" key="8">
    <source>
        <dbReference type="EMBL" id="CAB4812107.1"/>
    </source>
</evidence>
<dbReference type="EMBL" id="CAFABA010000002">
    <property type="protein sequence ID" value="CAB4812107.1"/>
    <property type="molecule type" value="Genomic_DNA"/>
</dbReference>
<sequence length="254" mass="28432">MLTITPKPAVLGATITGLDLRSPLADDLVLQVRDALLRYEVVFFPKAALTPLEQVRLGRMFGTLQSHVALDSLVDVPEVVVFDTAKKATTAEWWHADVTCAPEPPMGAMLQMVVAPPSGGATHWASTTAAYEALDDALKDRLEGLHAVHQSWWQPVEEFIHPVVRTHPENGRKSLFVNGIFTKRIVELDDARSEALLVELYAHIERDEFTVRHDWSSGDIAFWDNRSTQHRVDNDFGDARRCGHRIAIEGDRPR</sequence>
<evidence type="ECO:0000256" key="3">
    <source>
        <dbReference type="ARBA" id="ARBA00022964"/>
    </source>
</evidence>
<name>A0A6J6Z3T8_9ZZZZ</name>
<comment type="similarity">
    <text evidence="1">Belongs to the TfdA dioxygenase family.</text>
</comment>
<dbReference type="EMBL" id="CAEZYR010000009">
    <property type="protein sequence ID" value="CAB4730257.1"/>
    <property type="molecule type" value="Genomic_DNA"/>
</dbReference>
<proteinExistence type="inferred from homology"/>
<dbReference type="InterPro" id="IPR042098">
    <property type="entry name" value="TauD-like_sf"/>
</dbReference>
<dbReference type="InterPro" id="IPR051323">
    <property type="entry name" value="AtsK-like"/>
</dbReference>
<dbReference type="GO" id="GO:0016706">
    <property type="term" value="F:2-oxoglutarate-dependent dioxygenase activity"/>
    <property type="evidence" value="ECO:0007669"/>
    <property type="project" value="TreeGrafter"/>
</dbReference>
<keyword evidence="2" id="KW-0479">Metal-binding</keyword>
<dbReference type="PANTHER" id="PTHR30468:SF1">
    <property type="entry name" value="ALPHA-KETOGLUTARATE-DEPENDENT SULFONATE DIOXYGENASE"/>
    <property type="match status" value="1"/>
</dbReference>